<dbReference type="Pfam" id="PF18962">
    <property type="entry name" value="Por_Secre_tail"/>
    <property type="match status" value="1"/>
</dbReference>
<organism evidence="6 7">
    <name type="scientific">Dyadobacter chenwenxiniae</name>
    <dbReference type="NCBI Taxonomy" id="2906456"/>
    <lineage>
        <taxon>Bacteria</taxon>
        <taxon>Pseudomonadati</taxon>
        <taxon>Bacteroidota</taxon>
        <taxon>Cytophagia</taxon>
        <taxon>Cytophagales</taxon>
        <taxon>Spirosomataceae</taxon>
        <taxon>Dyadobacter</taxon>
    </lineage>
</organism>
<dbReference type="GO" id="GO:0033627">
    <property type="term" value="P:cell adhesion mediated by integrin"/>
    <property type="evidence" value="ECO:0007669"/>
    <property type="project" value="TreeGrafter"/>
</dbReference>
<comment type="caution">
    <text evidence="6">The sequence shown here is derived from an EMBL/GenBank/DDBJ whole genome shotgun (WGS) entry which is preliminary data.</text>
</comment>
<dbReference type="InterPro" id="IPR013519">
    <property type="entry name" value="Int_alpha_beta-p"/>
</dbReference>
<dbReference type="Proteomes" id="UP001139000">
    <property type="component" value="Unassembled WGS sequence"/>
</dbReference>
<keyword evidence="4" id="KW-1133">Transmembrane helix</keyword>
<feature type="domain" description="Secretion system C-terminal sorting" evidence="5">
    <location>
        <begin position="1368"/>
        <end position="1438"/>
    </location>
</feature>
<dbReference type="InterPro" id="IPR028994">
    <property type="entry name" value="Integrin_alpha_N"/>
</dbReference>
<dbReference type="Gene3D" id="2.60.120.260">
    <property type="entry name" value="Galactose-binding domain-like"/>
    <property type="match status" value="1"/>
</dbReference>
<keyword evidence="3" id="KW-0325">Glycoprotein</keyword>
<dbReference type="GO" id="GO:0008305">
    <property type="term" value="C:integrin complex"/>
    <property type="evidence" value="ECO:0007669"/>
    <property type="project" value="InterPro"/>
</dbReference>
<dbReference type="InterPro" id="IPR026444">
    <property type="entry name" value="Secre_tail"/>
</dbReference>
<gene>
    <name evidence="6" type="ORF">LXM26_06295</name>
</gene>
<evidence type="ECO:0000256" key="4">
    <source>
        <dbReference type="SAM" id="Phobius"/>
    </source>
</evidence>
<dbReference type="PANTHER" id="PTHR23220:SF122">
    <property type="entry name" value="INTEGRIN ALPHA-PS1"/>
    <property type="match status" value="1"/>
</dbReference>
<dbReference type="SMART" id="SM00191">
    <property type="entry name" value="Int_alpha"/>
    <property type="match status" value="14"/>
</dbReference>
<evidence type="ECO:0000259" key="5">
    <source>
        <dbReference type="Pfam" id="PF18962"/>
    </source>
</evidence>
<name>A0A9X1PHB2_9BACT</name>
<dbReference type="Gene3D" id="2.130.10.130">
    <property type="entry name" value="Integrin alpha, N-terminal"/>
    <property type="match status" value="7"/>
</dbReference>
<dbReference type="Pfam" id="PF13517">
    <property type="entry name" value="FG-GAP_3"/>
    <property type="match status" value="1"/>
</dbReference>
<proteinExistence type="predicted"/>
<keyword evidence="1" id="KW-0732">Signal</keyword>
<protein>
    <submittedName>
        <fullName evidence="6">FG-GAP-like repeat-containing protein</fullName>
    </submittedName>
</protein>
<dbReference type="InterPro" id="IPR013517">
    <property type="entry name" value="FG-GAP"/>
</dbReference>
<dbReference type="GO" id="GO:0009897">
    <property type="term" value="C:external side of plasma membrane"/>
    <property type="evidence" value="ECO:0007669"/>
    <property type="project" value="TreeGrafter"/>
</dbReference>
<dbReference type="PRINTS" id="PR01185">
    <property type="entry name" value="INTEGRINA"/>
</dbReference>
<dbReference type="EMBL" id="JAJTTC010000001">
    <property type="protein sequence ID" value="MCF0061095.1"/>
    <property type="molecule type" value="Genomic_DNA"/>
</dbReference>
<keyword evidence="4" id="KW-0812">Transmembrane</keyword>
<dbReference type="PROSITE" id="PS51470">
    <property type="entry name" value="FG_GAP"/>
    <property type="match status" value="13"/>
</dbReference>
<reference evidence="6" key="1">
    <citation type="submission" date="2021-12" db="EMBL/GenBank/DDBJ databases">
        <title>Novel species in genus Dyadobacter.</title>
        <authorList>
            <person name="Ma C."/>
        </authorList>
    </citation>
    <scope>NUCLEOTIDE SEQUENCE</scope>
    <source>
        <strain evidence="6">LJ419</strain>
    </source>
</reference>
<dbReference type="GO" id="GO:0007160">
    <property type="term" value="P:cell-matrix adhesion"/>
    <property type="evidence" value="ECO:0007669"/>
    <property type="project" value="TreeGrafter"/>
</dbReference>
<keyword evidence="4" id="KW-0472">Membrane</keyword>
<dbReference type="GO" id="GO:0098609">
    <property type="term" value="P:cell-cell adhesion"/>
    <property type="evidence" value="ECO:0007669"/>
    <property type="project" value="TreeGrafter"/>
</dbReference>
<evidence type="ECO:0000256" key="3">
    <source>
        <dbReference type="ARBA" id="ARBA00023180"/>
    </source>
</evidence>
<dbReference type="InterPro" id="IPR000413">
    <property type="entry name" value="Integrin_alpha"/>
</dbReference>
<accession>A0A9X1PHB2</accession>
<dbReference type="GO" id="GO:0007229">
    <property type="term" value="P:integrin-mediated signaling pathway"/>
    <property type="evidence" value="ECO:0007669"/>
    <property type="project" value="TreeGrafter"/>
</dbReference>
<feature type="transmembrane region" description="Helical" evidence="4">
    <location>
        <begin position="7"/>
        <end position="24"/>
    </location>
</feature>
<dbReference type="SUPFAM" id="SSF69318">
    <property type="entry name" value="Integrin alpha N-terminal domain"/>
    <property type="match status" value="5"/>
</dbReference>
<dbReference type="GO" id="GO:0005178">
    <property type="term" value="F:integrin binding"/>
    <property type="evidence" value="ECO:0007669"/>
    <property type="project" value="TreeGrafter"/>
</dbReference>
<evidence type="ECO:0000256" key="2">
    <source>
        <dbReference type="ARBA" id="ARBA00022737"/>
    </source>
</evidence>
<dbReference type="RefSeq" id="WP_234654209.1">
    <property type="nucleotide sequence ID" value="NZ_CP094997.1"/>
</dbReference>
<dbReference type="Pfam" id="PF01839">
    <property type="entry name" value="FG-GAP"/>
    <property type="match status" value="12"/>
</dbReference>
<evidence type="ECO:0000313" key="6">
    <source>
        <dbReference type="EMBL" id="MCF0061095.1"/>
    </source>
</evidence>
<keyword evidence="7" id="KW-1185">Reference proteome</keyword>
<evidence type="ECO:0000256" key="1">
    <source>
        <dbReference type="ARBA" id="ARBA00022729"/>
    </source>
</evidence>
<keyword evidence="2" id="KW-0677">Repeat</keyword>
<dbReference type="NCBIfam" id="TIGR04183">
    <property type="entry name" value="Por_Secre_tail"/>
    <property type="match status" value="1"/>
</dbReference>
<dbReference type="PANTHER" id="PTHR23220">
    <property type="entry name" value="INTEGRIN ALPHA"/>
    <property type="match status" value="1"/>
</dbReference>
<sequence>MRQCYKSALSILLVVAVCFTIYYIQKAKPETITASAAKLPLIKPVFSKKLGEPMPQSVVTGIQQRLAQMEYKISFDDKKQSLQSPNRQQNLRAYYKPGHFTIQNRVDSAGLDFELELVNEGIYADGQKFSEVQANAISEHIDNKLQIKHRDFTEEYINDEQGIRQNFIIHKAPVDTKVIDIHLSAKGLNVKDMGENELLFYGKNSGGFSNRLIYKDLKCWDANGQNLLASLSSEDDRILLSVNVKGAAYPVTIDPIVVNGNPGNANATIQNNQSYANLGWSVASAGDVNGDGFSDVIVSAVQQDSDDSSPPVNDGAVFIHYGAGLGINPVVNQPASLLMESEDQEIGYGWSIASAGDVNGDGFSDVIVGDPNSNHNGSGNGAAFIYYGRTSSINPVAATVLTCNAVSANFGFTVASAGDVNNDGYSDVIVGSPDSGQAYVYHGSATGVDNVPEIVLEEMQPDQSFGWSVASAGDVNADGFSDVIIGAQEYDHGQANEGVAFIYHGSAGGLPAQYAALLEINESSAYFGRCVASAGDVNGDGFSDVIVGAPYCDKGAQNSDDGAAFIYHGSSSGINNAVSVKITGEKPGSWMGHSVASAGDVNGDGYSDIIIGEPGYAGEINEGAALVFPGSASGISSVSISNIRSGQSDSFLGWSVSSAGDVNGDGFSDIMAGAPSFDSPQINEGAAFIYNGSAAELNYLSSATLQSNQNGSQSGYSVSSAGDVNGDGFTDVIVGAPYFDNGESNEGAAFLYYGSASGISLNGFETLEGNQADANMGFSVSGAGDVNGDGFSDVIVGAPMFDDAQANTGRIFIFHGSSSGLNTQAALTLSYNQLGGRFGHAVASAGDINADGYSDVLVGAPGYDNVQSEEGAAFVYYGSASGVLNNETILESNKAGSFMGGSVSGAGDLNGDGYSDVIAGAHFYNDGQVLEGAAFIYYGSQSGVDPQTSDILQVNESQAALGVSVSCAGDVNGDGFSDVIVGADHYISNNLMQGAAFVFHGALAGVDPDYKTKLLSNQAAAHMGFSVSGAGDVNGDGYADVAVGAPEYDGGQTDEGALFIYQGSPAGINPVIAIEIEKNQGKAKLGYAVAGAGDVNGDGYSDVVAGAPFDAANVNAGEAYTYHGNRGTGTKNNIRLYNADLNTILDHNNVTENTFGVGLYEKSFLGRNRGKLVWETAKEGEAFSKPVLYTSITGSTEFTEQQSSYISTGQAPIEYKNVVAKTGKATKVRVRIKYDPVLAITGQVYGPWHYSSTSMLNGGGVLPVELVSFEAVKSENAVELMWRTTWERNSKHFEIQRSSDAKNWQTIGLVNASTSSNAEIRYHFTDAKPQDGENHYRLRMVDQDGTFANSRIQVVKFDVGIDPFQVKVFPNPASEKLFINTANPESIASIELLTLNGKMIYKYQKLPKEIDVRGMAPGVYLLKVRHLNSSVTSQKLAIGR</sequence>
<evidence type="ECO:0000313" key="7">
    <source>
        <dbReference type="Proteomes" id="UP001139000"/>
    </source>
</evidence>